<name>A0AAN9SMV0_PSOTE</name>
<evidence type="ECO:0000313" key="2">
    <source>
        <dbReference type="EMBL" id="KAK7400827.1"/>
    </source>
</evidence>
<keyword evidence="3" id="KW-1185">Reference proteome</keyword>
<protein>
    <submittedName>
        <fullName evidence="2">Uncharacterized protein</fullName>
    </submittedName>
</protein>
<keyword evidence="1" id="KW-1133">Transmembrane helix</keyword>
<evidence type="ECO:0000256" key="1">
    <source>
        <dbReference type="SAM" id="Phobius"/>
    </source>
</evidence>
<gene>
    <name evidence="2" type="ORF">VNO78_12134</name>
</gene>
<keyword evidence="1" id="KW-0812">Transmembrane</keyword>
<organism evidence="2 3">
    <name type="scientific">Psophocarpus tetragonolobus</name>
    <name type="common">Winged bean</name>
    <name type="synonym">Dolichos tetragonolobus</name>
    <dbReference type="NCBI Taxonomy" id="3891"/>
    <lineage>
        <taxon>Eukaryota</taxon>
        <taxon>Viridiplantae</taxon>
        <taxon>Streptophyta</taxon>
        <taxon>Embryophyta</taxon>
        <taxon>Tracheophyta</taxon>
        <taxon>Spermatophyta</taxon>
        <taxon>Magnoliopsida</taxon>
        <taxon>eudicotyledons</taxon>
        <taxon>Gunneridae</taxon>
        <taxon>Pentapetalae</taxon>
        <taxon>rosids</taxon>
        <taxon>fabids</taxon>
        <taxon>Fabales</taxon>
        <taxon>Fabaceae</taxon>
        <taxon>Papilionoideae</taxon>
        <taxon>50 kb inversion clade</taxon>
        <taxon>NPAAA clade</taxon>
        <taxon>indigoferoid/millettioid clade</taxon>
        <taxon>Phaseoleae</taxon>
        <taxon>Psophocarpus</taxon>
    </lineage>
</organism>
<accession>A0AAN9SMV0</accession>
<sequence>MIIIRFVVVSNIVLYSYVKCFRLVLTLILMPCKLPVLHLLSPSLRVKSVYRNVSVIKLRYPVLGNALRKENNHIKSPNDAKASSCNFHSDVKNHLVVDRLT</sequence>
<dbReference type="Proteomes" id="UP001386955">
    <property type="component" value="Unassembled WGS sequence"/>
</dbReference>
<keyword evidence="1" id="KW-0472">Membrane</keyword>
<reference evidence="2 3" key="1">
    <citation type="submission" date="2024-01" db="EMBL/GenBank/DDBJ databases">
        <title>The genomes of 5 underutilized Papilionoideae crops provide insights into root nodulation and disease resistanc.</title>
        <authorList>
            <person name="Jiang F."/>
        </authorList>
    </citation>
    <scope>NUCLEOTIDE SEQUENCE [LARGE SCALE GENOMIC DNA]</scope>
    <source>
        <strain evidence="2">DUOXIRENSHENG_FW03</strain>
        <tissue evidence="2">Leaves</tissue>
    </source>
</reference>
<comment type="caution">
    <text evidence="2">The sequence shown here is derived from an EMBL/GenBank/DDBJ whole genome shotgun (WGS) entry which is preliminary data.</text>
</comment>
<dbReference type="AlphaFoldDB" id="A0AAN9SMV0"/>
<proteinExistence type="predicted"/>
<evidence type="ECO:0000313" key="3">
    <source>
        <dbReference type="Proteomes" id="UP001386955"/>
    </source>
</evidence>
<dbReference type="EMBL" id="JAYMYS010000003">
    <property type="protein sequence ID" value="KAK7400827.1"/>
    <property type="molecule type" value="Genomic_DNA"/>
</dbReference>
<feature type="transmembrane region" description="Helical" evidence="1">
    <location>
        <begin position="12"/>
        <end position="30"/>
    </location>
</feature>